<sequence length="1067" mass="117595">MEWDQQALGHAPIPARGWWDAPTDAELLRRFGELTLNRARAYLNGGRVRSVQVPSQASVVLAEVTGTRRYDVLLTPVGTPDVFRGNCSCPMGFDCKHVLTVLLWLRARPSSPRWRRQLDQLLAIPAESRGEPGQGPLALQVSALRYGRDWAVQFLPTRRVKKGDRWAKNLQWSTVNAPGADQQYRPDQLRALRELAHLHRPHYHSGGVLDFGDLGPGAWRLLGQVRDAGCEFVPHAQHLQGGGESRGVGVDFAELPLGARLARDDDDQVVLGVEALDGTPLESVQLLGNPPTAALVDTGAELVLRPCDPDPGLRPLTQLAQVRIPPEEVSDFVADYLPRLRERAPVTGAEQVAALPEGETLRLRGTIRGFGTGGIELAWSWVYADATGEREVGLLVERGGPRRSPVVEQDLRAALVAELPELAELLGSGSARLDAARAALFRSTVEPRLTADERVELLHTGEVLDYAEATEARVEWQVTDSDERDWFDLGGRLLLDGERVPLVEVIRALRAHQELLVSPSGRFVRLDSPELARLAELLEEANLLTDRRDELRISRDDVALWRELADVGVIVEQAERWRRTVGALVTADSADVPPPAGLLAELRPYQLVGYQWLHRLWSAGLGGLLADDMGLGKTLQTLAALLQRRQQRTDEPPALVVAPTSVLGTWAGEAARFTPGLRVVVIDRTLKASGAELAALTAEADLVVTSYTLLRLDDQAYAAHDWSVLVLDEAQAVKNPRARTHQAVRRLRREVTMAVTGTPVENSLVDLWAQLALVAPGLYPKLEDFNAEVRRPIESGRQPELMERLRNRIRPLLLRRTKELVAADLPEKHVQVLSVPLAPGHRRRYDRQLARERQRMLGLLADPDANRIEILAGLTRLRQLAIDEGIGATADEAGGRRTPHSAKTETLVELVTELAGEGHRALVFSQFTSYLARVREALTEAGIACCYLDGTTRDRQRVVQEFRDGDQPVFLISLKAGGVGLTLTEADYVFVLDPWWNPAAEQQAIDRAHRIGQRRAVLVYRLVSADTIEEKVVALGARKTELAAGLLGSGDEAAPKLTAEELESLLE</sequence>
<reference evidence="6 7" key="1">
    <citation type="submission" date="2017-07" db="EMBL/GenBank/DDBJ databases">
        <title>Draft whole genome sequences of clinical Proprionibacteriaceae strains.</title>
        <authorList>
            <person name="Bernier A.-M."/>
            <person name="Bernard K."/>
            <person name="Domingo M.-C."/>
        </authorList>
    </citation>
    <scope>NUCLEOTIDE SEQUENCE [LARGE SCALE GENOMIC DNA]</scope>
    <source>
        <strain evidence="6 7">NML 030167</strain>
    </source>
</reference>
<dbReference type="OrthoDB" id="9760715at2"/>
<dbReference type="EMBL" id="NMVO01000014">
    <property type="protein sequence ID" value="OYO12753.1"/>
    <property type="molecule type" value="Genomic_DNA"/>
</dbReference>
<evidence type="ECO:0000256" key="2">
    <source>
        <dbReference type="PROSITE-ProRule" id="PRU00325"/>
    </source>
</evidence>
<dbReference type="GO" id="GO:0008270">
    <property type="term" value="F:zinc ion binding"/>
    <property type="evidence" value="ECO:0007669"/>
    <property type="project" value="UniProtKB-KW"/>
</dbReference>
<dbReference type="GO" id="GO:0016787">
    <property type="term" value="F:hydrolase activity"/>
    <property type="evidence" value="ECO:0007669"/>
    <property type="project" value="UniProtKB-KW"/>
</dbReference>
<dbReference type="InterPro" id="IPR027417">
    <property type="entry name" value="P-loop_NTPase"/>
</dbReference>
<evidence type="ECO:0000259" key="5">
    <source>
        <dbReference type="PROSITE" id="PS51194"/>
    </source>
</evidence>
<dbReference type="Pfam" id="PF00271">
    <property type="entry name" value="Helicase_C"/>
    <property type="match status" value="1"/>
</dbReference>
<dbReference type="InterPro" id="IPR000330">
    <property type="entry name" value="SNF2_N"/>
</dbReference>
<dbReference type="InterPro" id="IPR038718">
    <property type="entry name" value="SNF2-like_sf"/>
</dbReference>
<dbReference type="PROSITE" id="PS50966">
    <property type="entry name" value="ZF_SWIM"/>
    <property type="match status" value="1"/>
</dbReference>
<accession>A0A255GEL3</accession>
<evidence type="ECO:0000313" key="7">
    <source>
        <dbReference type="Proteomes" id="UP000215896"/>
    </source>
</evidence>
<dbReference type="Pfam" id="PF00176">
    <property type="entry name" value="SNF2-rel_dom"/>
    <property type="match status" value="1"/>
</dbReference>
<keyword evidence="2" id="KW-0863">Zinc-finger</keyword>
<keyword evidence="7" id="KW-1185">Reference proteome</keyword>
<dbReference type="InterPro" id="IPR007527">
    <property type="entry name" value="Znf_SWIM"/>
</dbReference>
<dbReference type="AlphaFoldDB" id="A0A255GEL3"/>
<dbReference type="GO" id="GO:0005524">
    <property type="term" value="F:ATP binding"/>
    <property type="evidence" value="ECO:0007669"/>
    <property type="project" value="InterPro"/>
</dbReference>
<keyword evidence="1" id="KW-0378">Hydrolase</keyword>
<dbReference type="PANTHER" id="PTHR10799">
    <property type="entry name" value="SNF2/RAD54 HELICASE FAMILY"/>
    <property type="match status" value="1"/>
</dbReference>
<keyword evidence="6" id="KW-0547">Nucleotide-binding</keyword>
<dbReference type="PROSITE" id="PS51194">
    <property type="entry name" value="HELICASE_CTER"/>
    <property type="match status" value="1"/>
</dbReference>
<feature type="domain" description="SWIM-type" evidence="3">
    <location>
        <begin position="70"/>
        <end position="106"/>
    </location>
</feature>
<keyword evidence="6" id="KW-0347">Helicase</keyword>
<evidence type="ECO:0000259" key="3">
    <source>
        <dbReference type="PROSITE" id="PS50966"/>
    </source>
</evidence>
<protein>
    <submittedName>
        <fullName evidence="6">Helicase SNF2</fullName>
    </submittedName>
</protein>
<dbReference type="CDD" id="cd18793">
    <property type="entry name" value="SF2_C_SNF"/>
    <property type="match status" value="1"/>
</dbReference>
<dbReference type="InterPro" id="IPR049730">
    <property type="entry name" value="SNF2/RAD54-like_C"/>
</dbReference>
<dbReference type="SMART" id="SM00490">
    <property type="entry name" value="HELICc"/>
    <property type="match status" value="1"/>
</dbReference>
<comment type="caution">
    <text evidence="6">The sequence shown here is derived from an EMBL/GenBank/DDBJ whole genome shotgun (WGS) entry which is preliminary data.</text>
</comment>
<keyword evidence="2" id="KW-0479">Metal-binding</keyword>
<evidence type="ECO:0000259" key="4">
    <source>
        <dbReference type="PROSITE" id="PS51192"/>
    </source>
</evidence>
<dbReference type="InterPro" id="IPR001650">
    <property type="entry name" value="Helicase_C-like"/>
</dbReference>
<dbReference type="Pfam" id="PF04434">
    <property type="entry name" value="SWIM"/>
    <property type="match status" value="1"/>
</dbReference>
<dbReference type="Gene3D" id="3.40.50.300">
    <property type="entry name" value="P-loop containing nucleotide triphosphate hydrolases"/>
    <property type="match status" value="1"/>
</dbReference>
<dbReference type="InterPro" id="IPR014001">
    <property type="entry name" value="Helicase_ATP-bd"/>
</dbReference>
<gene>
    <name evidence="6" type="ORF">CGZ94_12670</name>
</gene>
<dbReference type="Proteomes" id="UP000215896">
    <property type="component" value="Unassembled WGS sequence"/>
</dbReference>
<evidence type="ECO:0000313" key="6">
    <source>
        <dbReference type="EMBL" id="OYO12753.1"/>
    </source>
</evidence>
<proteinExistence type="predicted"/>
<dbReference type="RefSeq" id="WP_094405850.1">
    <property type="nucleotide sequence ID" value="NZ_NMVO01000014.1"/>
</dbReference>
<dbReference type="GO" id="GO:0004386">
    <property type="term" value="F:helicase activity"/>
    <property type="evidence" value="ECO:0007669"/>
    <property type="project" value="UniProtKB-KW"/>
</dbReference>
<feature type="domain" description="Helicase ATP-binding" evidence="4">
    <location>
        <begin position="614"/>
        <end position="777"/>
    </location>
</feature>
<evidence type="ECO:0000256" key="1">
    <source>
        <dbReference type="ARBA" id="ARBA00022801"/>
    </source>
</evidence>
<feature type="domain" description="Helicase C-terminal" evidence="5">
    <location>
        <begin position="906"/>
        <end position="1067"/>
    </location>
</feature>
<keyword evidence="6" id="KW-0067">ATP-binding</keyword>
<organism evidence="6 7">
    <name type="scientific">Enemella evansiae</name>
    <dbReference type="NCBI Taxonomy" id="2016499"/>
    <lineage>
        <taxon>Bacteria</taxon>
        <taxon>Bacillati</taxon>
        <taxon>Actinomycetota</taxon>
        <taxon>Actinomycetes</taxon>
        <taxon>Propionibacteriales</taxon>
        <taxon>Propionibacteriaceae</taxon>
        <taxon>Enemella</taxon>
    </lineage>
</organism>
<dbReference type="SMART" id="SM00487">
    <property type="entry name" value="DEXDc"/>
    <property type="match status" value="1"/>
</dbReference>
<dbReference type="Gene3D" id="3.40.50.10810">
    <property type="entry name" value="Tandem AAA-ATPase domain"/>
    <property type="match status" value="1"/>
</dbReference>
<name>A0A255GEL3_9ACTN</name>
<dbReference type="PROSITE" id="PS51192">
    <property type="entry name" value="HELICASE_ATP_BIND_1"/>
    <property type="match status" value="1"/>
</dbReference>
<keyword evidence="2" id="KW-0862">Zinc</keyword>
<dbReference type="SUPFAM" id="SSF52540">
    <property type="entry name" value="P-loop containing nucleoside triphosphate hydrolases"/>
    <property type="match status" value="2"/>
</dbReference>